<organism evidence="2 3">
    <name type="scientific">Caldimonas thermodepolymerans</name>
    <dbReference type="NCBI Taxonomy" id="215580"/>
    <lineage>
        <taxon>Bacteria</taxon>
        <taxon>Pseudomonadati</taxon>
        <taxon>Pseudomonadota</taxon>
        <taxon>Betaproteobacteria</taxon>
        <taxon>Burkholderiales</taxon>
        <taxon>Sphaerotilaceae</taxon>
        <taxon>Caldimonas</taxon>
    </lineage>
</organism>
<protein>
    <submittedName>
        <fullName evidence="2">Transposase of IS4/5 family DUF4096</fullName>
    </submittedName>
</protein>
<sequence>MGQSKNKQISAALWKKIKPLLPQVKPSPKGGRPRLDDELALNG</sequence>
<dbReference type="AlphaFoldDB" id="A0AA46HUD8"/>
<comment type="caution">
    <text evidence="2">The sequence shown here is derived from an EMBL/GenBank/DDBJ whole genome shotgun (WGS) entry which is preliminary data.</text>
</comment>
<feature type="region of interest" description="Disordered" evidence="1">
    <location>
        <begin position="20"/>
        <end position="43"/>
    </location>
</feature>
<accession>A0AA46HUD8</accession>
<proteinExistence type="predicted"/>
<dbReference type="EMBL" id="SLXF01000020">
    <property type="protein sequence ID" value="TCP01942.1"/>
    <property type="molecule type" value="Genomic_DNA"/>
</dbReference>
<dbReference type="Proteomes" id="UP000294772">
    <property type="component" value="Unassembled WGS sequence"/>
</dbReference>
<feature type="non-terminal residue" evidence="2">
    <location>
        <position position="43"/>
    </location>
</feature>
<evidence type="ECO:0000256" key="1">
    <source>
        <dbReference type="SAM" id="MobiDB-lite"/>
    </source>
</evidence>
<evidence type="ECO:0000313" key="3">
    <source>
        <dbReference type="Proteomes" id="UP000294772"/>
    </source>
</evidence>
<evidence type="ECO:0000313" key="2">
    <source>
        <dbReference type="EMBL" id="TCP01942.1"/>
    </source>
</evidence>
<gene>
    <name evidence="2" type="ORF">EV676_1201</name>
</gene>
<name>A0AA46HUD8_9BURK</name>
<reference evidence="2 3" key="1">
    <citation type="submission" date="2019-03" db="EMBL/GenBank/DDBJ databases">
        <title>Genomic Encyclopedia of Type Strains, Phase IV (KMG-IV): sequencing the most valuable type-strain genomes for metagenomic binning, comparative biology and taxonomic classification.</title>
        <authorList>
            <person name="Goeker M."/>
        </authorList>
    </citation>
    <scope>NUCLEOTIDE SEQUENCE [LARGE SCALE GENOMIC DNA]</scope>
    <source>
        <strain evidence="2 3">DSM 15264</strain>
    </source>
</reference>